<dbReference type="SUPFAM" id="SSF53649">
    <property type="entry name" value="Alkaline phosphatase-like"/>
    <property type="match status" value="1"/>
</dbReference>
<dbReference type="Gene3D" id="3.40.720.10">
    <property type="entry name" value="Alkaline Phosphatase, subunit A"/>
    <property type="match status" value="1"/>
</dbReference>
<dbReference type="GO" id="GO:0016787">
    <property type="term" value="F:hydrolase activity"/>
    <property type="evidence" value="ECO:0007669"/>
    <property type="project" value="UniProtKB-KW"/>
</dbReference>
<evidence type="ECO:0000313" key="6">
    <source>
        <dbReference type="EMBL" id="CDR42258.1"/>
    </source>
</evidence>
<gene>
    <name evidence="6" type="ORF">RHTO0S_06e11782g</name>
</gene>
<protein>
    <submittedName>
        <fullName evidence="6">RHTO0S06e11782g1_1</fullName>
    </submittedName>
</protein>
<feature type="domain" description="Sulfatase N-terminal" evidence="5">
    <location>
        <begin position="49"/>
        <end position="432"/>
    </location>
</feature>
<dbReference type="InterPro" id="IPR000917">
    <property type="entry name" value="Sulfatase_N"/>
</dbReference>
<evidence type="ECO:0000256" key="2">
    <source>
        <dbReference type="ARBA" id="ARBA00022729"/>
    </source>
</evidence>
<dbReference type="AlphaFoldDB" id="A0A061B5F9"/>
<evidence type="ECO:0000259" key="5">
    <source>
        <dbReference type="Pfam" id="PF00884"/>
    </source>
</evidence>
<proteinExistence type="inferred from homology"/>
<dbReference type="InterPro" id="IPR017850">
    <property type="entry name" value="Alkaline_phosphatase_core_sf"/>
</dbReference>
<reference evidence="6" key="1">
    <citation type="journal article" date="2014" name="Genome Announc.">
        <title>Draft genome sequence of Rhodosporidium toruloides CECT1137, an oleaginous yeast of biotechnological interest.</title>
        <authorList>
            <person name="Morin N."/>
            <person name="Calcas X."/>
            <person name="Devillers H."/>
            <person name="Durrens P."/>
            <person name="Sherman D.J."/>
            <person name="Nicaud J.-M."/>
            <person name="Neuveglise C."/>
        </authorList>
    </citation>
    <scope>NUCLEOTIDE SEQUENCE</scope>
    <source>
        <strain evidence="6">CECT1137</strain>
    </source>
</reference>
<dbReference type="EMBL" id="LK052941">
    <property type="protein sequence ID" value="CDR42258.1"/>
    <property type="molecule type" value="Genomic_DNA"/>
</dbReference>
<evidence type="ECO:0000256" key="3">
    <source>
        <dbReference type="ARBA" id="ARBA00022801"/>
    </source>
</evidence>
<keyword evidence="2" id="KW-0732">Signal</keyword>
<evidence type="ECO:0000256" key="1">
    <source>
        <dbReference type="ARBA" id="ARBA00008779"/>
    </source>
</evidence>
<keyword evidence="3" id="KW-0378">Hydrolase</keyword>
<dbReference type="PROSITE" id="PS00149">
    <property type="entry name" value="SULFATASE_2"/>
    <property type="match status" value="1"/>
</dbReference>
<dbReference type="PANTHER" id="PTHR43108">
    <property type="entry name" value="N-ACETYLGLUCOSAMINE-6-SULFATASE FAMILY MEMBER"/>
    <property type="match status" value="1"/>
</dbReference>
<dbReference type="Pfam" id="PF00884">
    <property type="entry name" value="Sulfatase"/>
    <property type="match status" value="1"/>
</dbReference>
<comment type="similarity">
    <text evidence="1">Belongs to the sulfatase family.</text>
</comment>
<accession>A0A061B5F9</accession>
<name>A0A061B5F9_RHOTO</name>
<organism evidence="6">
    <name type="scientific">Rhodotorula toruloides</name>
    <name type="common">Yeast</name>
    <name type="synonym">Rhodosporidium toruloides</name>
    <dbReference type="NCBI Taxonomy" id="5286"/>
    <lineage>
        <taxon>Eukaryota</taxon>
        <taxon>Fungi</taxon>
        <taxon>Dikarya</taxon>
        <taxon>Basidiomycota</taxon>
        <taxon>Pucciniomycotina</taxon>
        <taxon>Microbotryomycetes</taxon>
        <taxon>Sporidiobolales</taxon>
        <taxon>Sporidiobolaceae</taxon>
        <taxon>Rhodotorula</taxon>
    </lineage>
</organism>
<dbReference type="CDD" id="cd16031">
    <property type="entry name" value="G6S_like"/>
    <property type="match status" value="1"/>
</dbReference>
<dbReference type="InterPro" id="IPR024607">
    <property type="entry name" value="Sulfatase_CS"/>
</dbReference>
<dbReference type="OrthoDB" id="103349at2759"/>
<dbReference type="PANTHER" id="PTHR43108:SF6">
    <property type="entry name" value="N-SULPHOGLUCOSAMINE SULPHOHYDROLASE"/>
    <property type="match status" value="1"/>
</dbReference>
<evidence type="ECO:0000256" key="4">
    <source>
        <dbReference type="ARBA" id="ARBA00023180"/>
    </source>
</evidence>
<keyword evidence="4" id="KW-0325">Glycoprotein</keyword>
<sequence>MGRDVGVGSAGWREAVDSSFRPSHPFYARGTPSWLLPLQHDPDSTMTRPNIIFIMADDHAAKAISAYGAGINDTPGIDRLAKEGMRYDHCYVTNSICTPSRATILCGTHNHVNGVHTLDSKLDSNLPNVAKHLRSSGYQTAMIGKWHLAGHGALEKAHAPQGFDEWDILPGQGQYFDPMWINSSGPHREMGYVTDITTDKAIDFIERRDKSRPFFAMVHHKAPHRPWECHPRHRELYKDEIRIPETYDDDYKNRAKAASLAKMRVEADMSYQDLGLVQPEGGSELGELEIPFLDWFTSRKVPMPDDVSKIRLIDKQTAEVFTFKTREELSKFKYQRYMQRYLRTIQSIDDGVGKLLDYLDASGLAENTMVIYTSDQGFFLGEHGWFDKRFIYEESFQMPFLIRWPSVIKPGSVSKDIISNVDFAATWLEAAGLRIPNYMQGDSFLSSLKGVPRPADDKTVAYHRYWQHADPIHNAYAHYGIRNQRYKLIYWYAESFDLPGTGQGGQEREWELFDCEKDPLELFNCWSDPSYGQVREEMVRLLNDKMETIGDVPVHKVGASAAELAEIDKAYEGVGISERAGEKNM</sequence>